<dbReference type="EMBL" id="CP022579">
    <property type="protein sequence ID" value="QEL63576.1"/>
    <property type="molecule type" value="Genomic_DNA"/>
</dbReference>
<keyword evidence="2" id="KW-1185">Reference proteome</keyword>
<protein>
    <submittedName>
        <fullName evidence="1">Uncharacterized protein</fullName>
    </submittedName>
</protein>
<evidence type="ECO:0000313" key="1">
    <source>
        <dbReference type="EMBL" id="QEL63576.1"/>
    </source>
</evidence>
<name>A0A5C1E3S8_9RHOO</name>
<organism evidence="1 2">
    <name type="scientific">Oryzomicrobium terrae</name>
    <dbReference type="NCBI Taxonomy" id="1735038"/>
    <lineage>
        <taxon>Bacteria</taxon>
        <taxon>Pseudomonadati</taxon>
        <taxon>Pseudomonadota</taxon>
        <taxon>Betaproteobacteria</taxon>
        <taxon>Rhodocyclales</taxon>
        <taxon>Rhodocyclaceae</taxon>
        <taxon>Oryzomicrobium</taxon>
    </lineage>
</organism>
<evidence type="ECO:0000313" key="2">
    <source>
        <dbReference type="Proteomes" id="UP000323671"/>
    </source>
</evidence>
<dbReference type="AlphaFoldDB" id="A0A5C1E3S8"/>
<reference evidence="1 2" key="1">
    <citation type="submission" date="2017-07" db="EMBL/GenBank/DDBJ databases">
        <title>Complete genome sequence of Oryzomicrobium terrae TPP412.</title>
        <authorList>
            <person name="Chiu L.-W."/>
            <person name="Lo K.-J."/>
            <person name="Tsai Y.-M."/>
            <person name="Lin S.-S."/>
            <person name="Kuo C.-H."/>
            <person name="Liu C.-T."/>
        </authorList>
    </citation>
    <scope>NUCLEOTIDE SEQUENCE [LARGE SCALE GENOMIC DNA]</scope>
    <source>
        <strain evidence="1 2">TPP412</strain>
    </source>
</reference>
<accession>A0A5C1E3S8</accession>
<gene>
    <name evidence="1" type="ORF">OTERR_01000</name>
</gene>
<proteinExistence type="predicted"/>
<sequence>MKNLETDANNFRKNKEIRKAIHKGNGRYELEIEQEKLAGQPLKVMEAFSVQTDKTGVMTISSIELKDKEKKEWASLGLTINGTLEVYVPKDVEVLSHNATSTPTLGFGAYSWKIGRIDERPMIKLKFKHLATKATTDKNISSTRPSKLEAFLKEESNTPSKYKLY</sequence>
<dbReference type="KEGG" id="otr:OTERR_01000"/>
<dbReference type="Proteomes" id="UP000323671">
    <property type="component" value="Chromosome"/>
</dbReference>